<organism evidence="6 7">
    <name type="scientific">Pseudovibrio axinellae</name>
    <dbReference type="NCBI Taxonomy" id="989403"/>
    <lineage>
        <taxon>Bacteria</taxon>
        <taxon>Pseudomonadati</taxon>
        <taxon>Pseudomonadota</taxon>
        <taxon>Alphaproteobacteria</taxon>
        <taxon>Hyphomicrobiales</taxon>
        <taxon>Stappiaceae</taxon>
        <taxon>Pseudovibrio</taxon>
    </lineage>
</organism>
<gene>
    <name evidence="6" type="primary">tauA</name>
    <name evidence="6" type="ORF">PsAD2_00125</name>
</gene>
<feature type="signal peptide" evidence="4">
    <location>
        <begin position="1"/>
        <end position="27"/>
    </location>
</feature>
<dbReference type="OrthoDB" id="6788250at2"/>
<dbReference type="GO" id="GO:0042597">
    <property type="term" value="C:periplasmic space"/>
    <property type="evidence" value="ECO:0007669"/>
    <property type="project" value="UniProtKB-SubCell"/>
</dbReference>
<sequence>MAFGKLAGKLALAAGLITGLGLQSAQALDKITVAYFLEWPTANQAAQIDKTYDDALGLEVEWRAFGNGNEMVQAMVSGDVQIAYSNGFVPFVVGVSSGAPIKLVGVAVTYAENDLCIVRNDSGITKENATALEGQKVATPIGNVTHYKLIRTLQHLNVDINKVNLVQMNPADAAVAVLRGDVVMGCAFGGALDRMKTVGTPLMTGAEQEAVGINTFDVVNVTNSFAEEHPELVTKFLTVTNQANAAYNADPDAALGKIARAAGMDNELAQKMIANFGFPSNEEQLSEDWLGGGIQAAAKGVADVMVSAGGLDQALNDYSTFVDASYLK</sequence>
<dbReference type="SUPFAM" id="SSF53850">
    <property type="entry name" value="Periplasmic binding protein-like II"/>
    <property type="match status" value="1"/>
</dbReference>
<evidence type="ECO:0000256" key="4">
    <source>
        <dbReference type="SAM" id="SignalP"/>
    </source>
</evidence>
<dbReference type="Gene3D" id="3.40.190.10">
    <property type="entry name" value="Periplasmic binding protein-like II"/>
    <property type="match status" value="2"/>
</dbReference>
<dbReference type="GO" id="GO:0042918">
    <property type="term" value="P:alkanesulfonate transmembrane transport"/>
    <property type="evidence" value="ECO:0007669"/>
    <property type="project" value="TreeGrafter"/>
</dbReference>
<dbReference type="EMBL" id="LMCB01000001">
    <property type="protein sequence ID" value="KZL22099.1"/>
    <property type="molecule type" value="Genomic_DNA"/>
</dbReference>
<protein>
    <submittedName>
        <fullName evidence="6">Taurine-binding periplasmic protein</fullName>
    </submittedName>
</protein>
<evidence type="ECO:0000259" key="5">
    <source>
        <dbReference type="Pfam" id="PF09084"/>
    </source>
</evidence>
<comment type="subcellular location">
    <subcellularLocation>
        <location evidence="1">Periplasm</location>
    </subcellularLocation>
</comment>
<dbReference type="Pfam" id="PF09084">
    <property type="entry name" value="NMT1"/>
    <property type="match status" value="1"/>
</dbReference>
<evidence type="ECO:0000313" key="6">
    <source>
        <dbReference type="EMBL" id="KZL22099.1"/>
    </source>
</evidence>
<feature type="domain" description="SsuA/THI5-like" evidence="5">
    <location>
        <begin position="54"/>
        <end position="254"/>
    </location>
</feature>
<evidence type="ECO:0000313" key="7">
    <source>
        <dbReference type="Proteomes" id="UP000076577"/>
    </source>
</evidence>
<keyword evidence="7" id="KW-1185">Reference proteome</keyword>
<name>A0A166BBK7_9HYPH</name>
<dbReference type="PANTHER" id="PTHR30024:SF47">
    <property type="entry name" value="TAURINE-BINDING PERIPLASMIC PROTEIN"/>
    <property type="match status" value="1"/>
</dbReference>
<dbReference type="AlphaFoldDB" id="A0A166BBK7"/>
<dbReference type="PANTHER" id="PTHR30024">
    <property type="entry name" value="ALIPHATIC SULFONATES-BINDING PROTEIN-RELATED"/>
    <property type="match status" value="1"/>
</dbReference>
<evidence type="ECO:0000256" key="3">
    <source>
        <dbReference type="ARBA" id="ARBA00022729"/>
    </source>
</evidence>
<keyword evidence="3 4" id="KW-0732">Signal</keyword>
<reference evidence="6 7" key="1">
    <citation type="journal article" date="2016" name="Front. Microbiol.">
        <title>Comparative Genomic Analysis Reveals a Diverse Repertoire of Genes Involved in Prokaryote-Eukaryote Interactions within the Pseudovibrio Genus.</title>
        <authorList>
            <person name="Romano S."/>
            <person name="Fernandez-Guerra A."/>
            <person name="Reen F.J."/>
            <person name="Glockner F.O."/>
            <person name="Crowley S.P."/>
            <person name="O'Sullivan O."/>
            <person name="Cotter P.D."/>
            <person name="Adams C."/>
            <person name="Dobson A.D."/>
            <person name="O'Gara F."/>
        </authorList>
    </citation>
    <scope>NUCLEOTIDE SEQUENCE [LARGE SCALE GENOMIC DNA]</scope>
    <source>
        <strain evidence="6 7">Ad2</strain>
    </source>
</reference>
<accession>A0A166BBK7</accession>
<comment type="similarity">
    <text evidence="2">Belongs to the bacterial solute-binding protein SsuA/TauA family.</text>
</comment>
<dbReference type="PATRIC" id="fig|989403.3.peg.134"/>
<dbReference type="InterPro" id="IPR015168">
    <property type="entry name" value="SsuA/THI5"/>
</dbReference>
<proteinExistence type="inferred from homology"/>
<evidence type="ECO:0000256" key="1">
    <source>
        <dbReference type="ARBA" id="ARBA00004418"/>
    </source>
</evidence>
<comment type="caution">
    <text evidence="6">The sequence shown here is derived from an EMBL/GenBank/DDBJ whole genome shotgun (WGS) entry which is preliminary data.</text>
</comment>
<evidence type="ECO:0000256" key="2">
    <source>
        <dbReference type="ARBA" id="ARBA00010742"/>
    </source>
</evidence>
<feature type="chain" id="PRO_5007871124" evidence="4">
    <location>
        <begin position="28"/>
        <end position="328"/>
    </location>
</feature>
<dbReference type="RefSeq" id="WP_068000590.1">
    <property type="nucleotide sequence ID" value="NZ_FOFM01000003.1"/>
</dbReference>
<dbReference type="Proteomes" id="UP000076577">
    <property type="component" value="Unassembled WGS sequence"/>
</dbReference>
<dbReference type="STRING" id="989403.SAMN05421798_10374"/>